<proteinExistence type="predicted"/>
<reference evidence="1" key="1">
    <citation type="submission" date="2024-07" db="EMBL/GenBank/DDBJ databases">
        <authorList>
            <person name="Yu S.T."/>
        </authorList>
    </citation>
    <scope>NUCLEOTIDE SEQUENCE</scope>
    <source>
        <strain evidence="1">R21</strain>
    </source>
</reference>
<dbReference type="RefSeq" id="WP_369233844.1">
    <property type="nucleotide sequence ID" value="NZ_CP163435.1"/>
</dbReference>
<accession>A0AB39P6W7</accession>
<name>A0AB39P6W7_9ACTN</name>
<evidence type="ECO:0000313" key="1">
    <source>
        <dbReference type="EMBL" id="XDQ26563.1"/>
    </source>
</evidence>
<organism evidence="1">
    <name type="scientific">Streptomyces sp. R21</name>
    <dbReference type="NCBI Taxonomy" id="3238627"/>
    <lineage>
        <taxon>Bacteria</taxon>
        <taxon>Bacillati</taxon>
        <taxon>Actinomycetota</taxon>
        <taxon>Actinomycetes</taxon>
        <taxon>Kitasatosporales</taxon>
        <taxon>Streptomycetaceae</taxon>
        <taxon>Streptomyces</taxon>
    </lineage>
</organism>
<evidence type="ECO:0008006" key="2">
    <source>
        <dbReference type="Google" id="ProtNLM"/>
    </source>
</evidence>
<sequence>MTGVELIVAALAAGASAGLTDTASSAVREACDGLREAIRVRLAARGDATADGNEALDVLDASEVEPGVWEARLRAALTAADADSDEGILAAARSLLKAAGHTTGAYVVDASQAKGVQVGDHNTQTNTFN</sequence>
<dbReference type="EMBL" id="CP163435">
    <property type="protein sequence ID" value="XDQ26563.1"/>
    <property type="molecule type" value="Genomic_DNA"/>
</dbReference>
<protein>
    <recommendedName>
        <fullName evidence="2">RHIM domain-containing protein</fullName>
    </recommendedName>
</protein>
<dbReference type="AlphaFoldDB" id="A0AB39P6W7"/>
<gene>
    <name evidence="1" type="ORF">AB5J56_18440</name>
</gene>